<dbReference type="RefSeq" id="WP_104872083.1">
    <property type="nucleotide sequence ID" value="NZ_PUAP01000030.1"/>
</dbReference>
<dbReference type="EMBL" id="PUAP01000030">
    <property type="protein sequence ID" value="PQF22545.1"/>
    <property type="molecule type" value="Genomic_DNA"/>
</dbReference>
<dbReference type="AlphaFoldDB" id="A0A2S7RSG3"/>
<accession>A0A2S7RSG3</accession>
<organism evidence="1 2">
    <name type="scientific">Enterococcus mundtii</name>
    <dbReference type="NCBI Taxonomy" id="53346"/>
    <lineage>
        <taxon>Bacteria</taxon>
        <taxon>Bacillati</taxon>
        <taxon>Bacillota</taxon>
        <taxon>Bacilli</taxon>
        <taxon>Lactobacillales</taxon>
        <taxon>Enterococcaceae</taxon>
        <taxon>Enterococcus</taxon>
    </lineage>
</organism>
<dbReference type="Proteomes" id="UP000237934">
    <property type="component" value="Unassembled WGS sequence"/>
</dbReference>
<proteinExistence type="predicted"/>
<name>A0A2S7RSG3_ENTMU</name>
<protein>
    <submittedName>
        <fullName evidence="1">Uncharacterized protein</fullName>
    </submittedName>
</protein>
<reference evidence="1 2" key="1">
    <citation type="journal article" date="2018" name="Pathog. Dis.">
        <title>Whole-genome sequencing based characterization of antimicrobial resistance in Enterococcus.</title>
        <authorList>
            <person name="Tyson G."/>
        </authorList>
    </citation>
    <scope>NUCLEOTIDE SEQUENCE [LARGE SCALE GENOMIC DNA]</scope>
    <source>
        <strain evidence="1 2">CVM N55263</strain>
    </source>
</reference>
<evidence type="ECO:0000313" key="2">
    <source>
        <dbReference type="Proteomes" id="UP000237934"/>
    </source>
</evidence>
<evidence type="ECO:0000313" key="1">
    <source>
        <dbReference type="EMBL" id="PQF22545.1"/>
    </source>
</evidence>
<comment type="caution">
    <text evidence="1">The sequence shown here is derived from an EMBL/GenBank/DDBJ whole genome shotgun (WGS) entry which is preliminary data.</text>
</comment>
<gene>
    <name evidence="1" type="ORF">CUS89_10460</name>
</gene>
<sequence>MEFLLQETEVLSQKLEEKALFIRRLNLDFVYFKEKNYRNVESHQQAAIEFIKVMNKKSLGYSCVHSTELHCFDDLPIFIKSLAYPYAVNPELMYAKSVLPPAFFSTKCENGKYESSYAYSILSQIYKPQREEIFLKANEYLFPMQENLIIYQWNNDWSNYFSIGREEYGAYLWTIYQRETEKFTVIGASMRY</sequence>